<keyword evidence="3" id="KW-1185">Reference proteome</keyword>
<organism evidence="2 3">
    <name type="scientific">Sulfobacillus acidophilus (strain ATCC 700253 / DSM 10332 / NAL)</name>
    <dbReference type="NCBI Taxonomy" id="679936"/>
    <lineage>
        <taxon>Bacteria</taxon>
        <taxon>Bacillati</taxon>
        <taxon>Bacillota</taxon>
        <taxon>Clostridia</taxon>
        <taxon>Eubacteriales</taxon>
        <taxon>Clostridiales Family XVII. Incertae Sedis</taxon>
        <taxon>Sulfobacillus</taxon>
    </lineage>
</organism>
<reference evidence="3" key="1">
    <citation type="submission" date="2011-12" db="EMBL/GenBank/DDBJ databases">
        <title>The complete genome of chromosome of Sulfobacillus acidophilus DSM 10332.</title>
        <authorList>
            <person name="Lucas S."/>
            <person name="Han J."/>
            <person name="Lapidus A."/>
            <person name="Bruce D."/>
            <person name="Goodwin L."/>
            <person name="Pitluck S."/>
            <person name="Peters L."/>
            <person name="Kyrpides N."/>
            <person name="Mavromatis K."/>
            <person name="Ivanova N."/>
            <person name="Mikhailova N."/>
            <person name="Chertkov O."/>
            <person name="Saunders E."/>
            <person name="Detter J.C."/>
            <person name="Tapia R."/>
            <person name="Han C."/>
            <person name="Land M."/>
            <person name="Hauser L."/>
            <person name="Markowitz V."/>
            <person name="Cheng J.-F."/>
            <person name="Hugenholtz P."/>
            <person name="Woyke T."/>
            <person name="Wu D."/>
            <person name="Pukall R."/>
            <person name="Gehrich-Schroeter G."/>
            <person name="Schneider S."/>
            <person name="Klenk H.-P."/>
            <person name="Eisen J.A."/>
        </authorList>
    </citation>
    <scope>NUCLEOTIDE SEQUENCE [LARGE SCALE GENOMIC DNA]</scope>
    <source>
        <strain evidence="3">ATCC 700253 / DSM 10332 / NAL</strain>
    </source>
</reference>
<sequence length="288" mass="31380">MRPHAALLSTVFSAFILVSSNSVVWPKTFAASTTAAVNWYGAKTWRIGGVIRPTVPPPSGQLASTPIVINHPQYYQVMPTVQNGHYVYSYEVSAAPHTVVATFPIYVDPQSHSETIEVGIPSAVSVSMMAHVPNMHTTVTPATSGSNPSTSSAPDPTTFNAYFETGWNDPLSLSVGIVWTYMTFSWNGADVNSWTTWGSYQTPIPDEDYFYNISHGGYYGDGYTEATGWMDATEDAPLFANTKIYWEPNAINVGGSGWITGFVNTWTNGPDAWMLHGPWSILNNGTTN</sequence>
<reference evidence="2 3" key="2">
    <citation type="journal article" date="2012" name="Stand. Genomic Sci.">
        <title>Complete genome sequence of the moderately thermophilic mineral-sulfide-oxidizing firmicute Sulfobacillus acidophilus type strain (NAL(T)).</title>
        <authorList>
            <person name="Anderson I."/>
            <person name="Chertkov O."/>
            <person name="Chen A."/>
            <person name="Saunders E."/>
            <person name="Lapidus A."/>
            <person name="Nolan M."/>
            <person name="Lucas S."/>
            <person name="Hammon N."/>
            <person name="Deshpande S."/>
            <person name="Cheng J.F."/>
            <person name="Han C."/>
            <person name="Tapia R."/>
            <person name="Goodwin L.A."/>
            <person name="Pitluck S."/>
            <person name="Liolios K."/>
            <person name="Pagani I."/>
            <person name="Ivanova N."/>
            <person name="Mikhailova N."/>
            <person name="Pati A."/>
            <person name="Palaniappan K."/>
            <person name="Land M."/>
            <person name="Pan C."/>
            <person name="Rohde M."/>
            <person name="Pukall R."/>
            <person name="Goker M."/>
            <person name="Detter J.C."/>
            <person name="Woyke T."/>
            <person name="Bristow J."/>
            <person name="Eisen J.A."/>
            <person name="Markowitz V."/>
            <person name="Hugenholtz P."/>
            <person name="Kyrpides N.C."/>
            <person name="Klenk H.P."/>
            <person name="Mavromatis K."/>
        </authorList>
    </citation>
    <scope>NUCLEOTIDE SEQUENCE [LARGE SCALE GENOMIC DNA]</scope>
    <source>
        <strain evidence="3">ATCC 700253 / DSM 10332 / NAL</strain>
    </source>
</reference>
<evidence type="ECO:0000256" key="1">
    <source>
        <dbReference type="SAM" id="SignalP"/>
    </source>
</evidence>
<accession>G8U136</accession>
<dbReference type="AlphaFoldDB" id="G8U136"/>
<evidence type="ECO:0000313" key="2">
    <source>
        <dbReference type="EMBL" id="AEW04269.1"/>
    </source>
</evidence>
<dbReference type="EMBL" id="CP003179">
    <property type="protein sequence ID" value="AEW04269.1"/>
    <property type="molecule type" value="Genomic_DNA"/>
</dbReference>
<feature type="signal peptide" evidence="1">
    <location>
        <begin position="1"/>
        <end position="24"/>
    </location>
</feature>
<dbReference type="KEGG" id="sap:Sulac_0764"/>
<gene>
    <name evidence="2" type="ordered locus">Sulac_0764</name>
</gene>
<evidence type="ECO:0000313" key="3">
    <source>
        <dbReference type="Proteomes" id="UP000005439"/>
    </source>
</evidence>
<name>G8U136_SULAD</name>
<dbReference type="HOGENOM" id="CLU_966204_0_0_9"/>
<proteinExistence type="predicted"/>
<dbReference type="Proteomes" id="UP000005439">
    <property type="component" value="Chromosome"/>
</dbReference>
<feature type="chain" id="PRO_5038585480" evidence="1">
    <location>
        <begin position="25"/>
        <end position="288"/>
    </location>
</feature>
<protein>
    <submittedName>
        <fullName evidence="2">Uncharacterized protein</fullName>
    </submittedName>
</protein>
<keyword evidence="1" id="KW-0732">Signal</keyword>
<dbReference type="PATRIC" id="fig|679936.5.peg.815"/>